<name>A0A7I4FKB3_PHYPA</name>
<dbReference type="AlphaFoldDB" id="A0A7I4FKB3"/>
<reference evidence="1 2" key="1">
    <citation type="journal article" date="2008" name="Science">
        <title>The Physcomitrella genome reveals evolutionary insights into the conquest of land by plants.</title>
        <authorList>
            <person name="Rensing S."/>
            <person name="Lang D."/>
            <person name="Zimmer A."/>
            <person name="Terry A."/>
            <person name="Salamov A."/>
            <person name="Shapiro H."/>
            <person name="Nishiyama T."/>
            <person name="Perroud P.-F."/>
            <person name="Lindquist E."/>
            <person name="Kamisugi Y."/>
            <person name="Tanahashi T."/>
            <person name="Sakakibara K."/>
            <person name="Fujita T."/>
            <person name="Oishi K."/>
            <person name="Shin-I T."/>
            <person name="Kuroki Y."/>
            <person name="Toyoda A."/>
            <person name="Suzuki Y."/>
            <person name="Hashimoto A."/>
            <person name="Yamaguchi K."/>
            <person name="Sugano A."/>
            <person name="Kohara Y."/>
            <person name="Fujiyama A."/>
            <person name="Anterola A."/>
            <person name="Aoki S."/>
            <person name="Ashton N."/>
            <person name="Barbazuk W.B."/>
            <person name="Barker E."/>
            <person name="Bennetzen J."/>
            <person name="Bezanilla M."/>
            <person name="Blankenship R."/>
            <person name="Cho S.H."/>
            <person name="Dutcher S."/>
            <person name="Estelle M."/>
            <person name="Fawcett J.A."/>
            <person name="Gundlach H."/>
            <person name="Hanada K."/>
            <person name="Heyl A."/>
            <person name="Hicks K.A."/>
            <person name="Hugh J."/>
            <person name="Lohr M."/>
            <person name="Mayer K."/>
            <person name="Melkozernov A."/>
            <person name="Murata T."/>
            <person name="Nelson D."/>
            <person name="Pils B."/>
            <person name="Prigge M."/>
            <person name="Reiss B."/>
            <person name="Renner T."/>
            <person name="Rombauts S."/>
            <person name="Rushton P."/>
            <person name="Sanderfoot A."/>
            <person name="Schween G."/>
            <person name="Shiu S.-H."/>
            <person name="Stueber K."/>
            <person name="Theodoulou F.L."/>
            <person name="Tu H."/>
            <person name="Van de Peer Y."/>
            <person name="Verrier P.J."/>
            <person name="Waters E."/>
            <person name="Wood A."/>
            <person name="Yang L."/>
            <person name="Cove D."/>
            <person name="Cuming A."/>
            <person name="Hasebe M."/>
            <person name="Lucas S."/>
            <person name="Mishler D.B."/>
            <person name="Reski R."/>
            <person name="Grigoriev I."/>
            <person name="Quatrano R.S."/>
            <person name="Boore J.L."/>
        </authorList>
    </citation>
    <scope>NUCLEOTIDE SEQUENCE [LARGE SCALE GENOMIC DNA]</scope>
    <source>
        <strain evidence="1 2">cv. Gransden 2004</strain>
    </source>
</reference>
<dbReference type="Proteomes" id="UP000006727">
    <property type="component" value="Chromosome 2"/>
</dbReference>
<organism evidence="1 2">
    <name type="scientific">Physcomitrium patens</name>
    <name type="common">Spreading-leaved earth moss</name>
    <name type="synonym">Physcomitrella patens</name>
    <dbReference type="NCBI Taxonomy" id="3218"/>
    <lineage>
        <taxon>Eukaryota</taxon>
        <taxon>Viridiplantae</taxon>
        <taxon>Streptophyta</taxon>
        <taxon>Embryophyta</taxon>
        <taxon>Bryophyta</taxon>
        <taxon>Bryophytina</taxon>
        <taxon>Bryopsida</taxon>
        <taxon>Funariidae</taxon>
        <taxon>Funariales</taxon>
        <taxon>Funariaceae</taxon>
        <taxon>Physcomitrium</taxon>
    </lineage>
</organism>
<dbReference type="EMBL" id="ABEU02000002">
    <property type="status" value="NOT_ANNOTATED_CDS"/>
    <property type="molecule type" value="Genomic_DNA"/>
</dbReference>
<protein>
    <submittedName>
        <fullName evidence="1">Uncharacterized protein</fullName>
    </submittedName>
</protein>
<evidence type="ECO:0000313" key="1">
    <source>
        <dbReference type="EnsemblPlants" id="Pp3c2_250V3.2"/>
    </source>
</evidence>
<evidence type="ECO:0000313" key="2">
    <source>
        <dbReference type="Proteomes" id="UP000006727"/>
    </source>
</evidence>
<dbReference type="Gramene" id="Pp3c2_250V3.2">
    <property type="protein sequence ID" value="Pp3c2_250V3.2"/>
    <property type="gene ID" value="Pp3c2_250"/>
</dbReference>
<reference evidence="1 2" key="2">
    <citation type="journal article" date="2018" name="Plant J.">
        <title>The Physcomitrella patens chromosome-scale assembly reveals moss genome structure and evolution.</title>
        <authorList>
            <person name="Lang D."/>
            <person name="Ullrich K.K."/>
            <person name="Murat F."/>
            <person name="Fuchs J."/>
            <person name="Jenkins J."/>
            <person name="Haas F.B."/>
            <person name="Piednoel M."/>
            <person name="Gundlach H."/>
            <person name="Van Bel M."/>
            <person name="Meyberg R."/>
            <person name="Vives C."/>
            <person name="Morata J."/>
            <person name="Symeonidi A."/>
            <person name="Hiss M."/>
            <person name="Muchero W."/>
            <person name="Kamisugi Y."/>
            <person name="Saleh O."/>
            <person name="Blanc G."/>
            <person name="Decker E.L."/>
            <person name="van Gessel N."/>
            <person name="Grimwood J."/>
            <person name="Hayes R.D."/>
            <person name="Graham S.W."/>
            <person name="Gunter L.E."/>
            <person name="McDaniel S.F."/>
            <person name="Hoernstein S.N.W."/>
            <person name="Larsson A."/>
            <person name="Li F.W."/>
            <person name="Perroud P.F."/>
            <person name="Phillips J."/>
            <person name="Ranjan P."/>
            <person name="Rokshar D.S."/>
            <person name="Rothfels C.J."/>
            <person name="Schneider L."/>
            <person name="Shu S."/>
            <person name="Stevenson D.W."/>
            <person name="Thummler F."/>
            <person name="Tillich M."/>
            <person name="Villarreal Aguilar J.C."/>
            <person name="Widiez T."/>
            <person name="Wong G.K."/>
            <person name="Wymore A."/>
            <person name="Zhang Y."/>
            <person name="Zimmer A.D."/>
            <person name="Quatrano R.S."/>
            <person name="Mayer K.F.X."/>
            <person name="Goodstein D."/>
            <person name="Casacuberta J.M."/>
            <person name="Vandepoele K."/>
            <person name="Reski R."/>
            <person name="Cuming A.C."/>
            <person name="Tuskan G.A."/>
            <person name="Maumus F."/>
            <person name="Salse J."/>
            <person name="Schmutz J."/>
            <person name="Rensing S.A."/>
        </authorList>
    </citation>
    <scope>NUCLEOTIDE SEQUENCE [LARGE SCALE GENOMIC DNA]</scope>
    <source>
        <strain evidence="1 2">cv. Gransden 2004</strain>
    </source>
</reference>
<reference evidence="1" key="3">
    <citation type="submission" date="2020-12" db="UniProtKB">
        <authorList>
            <consortium name="EnsemblPlants"/>
        </authorList>
    </citation>
    <scope>IDENTIFICATION</scope>
</reference>
<accession>A0A7I4FKB3</accession>
<keyword evidence="2" id="KW-1185">Reference proteome</keyword>
<sequence>MILLRNLVGRDHGLLRPYLLEIRMQRRQRAGVFVTTYSTKPCENAEDLQCLLSSNANLVGKGTSTSNGQVETQAFQLTETMMPTNFMIAPTIQSKAGALDKNPSLDVLSAHLSI</sequence>
<proteinExistence type="predicted"/>
<dbReference type="EnsemblPlants" id="Pp3c2_250V3.2">
    <property type="protein sequence ID" value="Pp3c2_250V3.2"/>
    <property type="gene ID" value="Pp3c2_250"/>
</dbReference>